<dbReference type="Gene3D" id="3.30.70.920">
    <property type="match status" value="1"/>
</dbReference>
<name>A0AA41G5G1_9EURY</name>
<protein>
    <submittedName>
        <fullName evidence="2">Lrp/AsnC ligand binding domain-containing protein</fullName>
    </submittedName>
</protein>
<dbReference type="InterPro" id="IPR011008">
    <property type="entry name" value="Dimeric_a/b-barrel"/>
</dbReference>
<proteinExistence type="predicted"/>
<organism evidence="2 3">
    <name type="scientific">Haloarcula salina</name>
    <dbReference type="NCBI Taxonomy" id="1429914"/>
    <lineage>
        <taxon>Archaea</taxon>
        <taxon>Methanobacteriati</taxon>
        <taxon>Methanobacteriota</taxon>
        <taxon>Stenosarchaea group</taxon>
        <taxon>Halobacteria</taxon>
        <taxon>Halobacteriales</taxon>
        <taxon>Haloarculaceae</taxon>
        <taxon>Haloarcula</taxon>
    </lineage>
</organism>
<reference evidence="2" key="1">
    <citation type="submission" date="2021-06" db="EMBL/GenBank/DDBJ databases">
        <title>New haloarchaea isolates fom saline soil.</title>
        <authorList>
            <person name="Duran-Viseras A."/>
            <person name="Sanchez-Porro C.S."/>
            <person name="Ventosa A."/>
        </authorList>
    </citation>
    <scope>NUCLEOTIDE SEQUENCE</scope>
    <source>
        <strain evidence="2">JCM 18369</strain>
    </source>
</reference>
<comment type="caution">
    <text evidence="2">The sequence shown here is derived from an EMBL/GenBank/DDBJ whole genome shotgun (WGS) entry which is preliminary data.</text>
</comment>
<gene>
    <name evidence="2" type="ORF">KTS37_01605</name>
</gene>
<evidence type="ECO:0000313" key="2">
    <source>
        <dbReference type="EMBL" id="MBV0900472.1"/>
    </source>
</evidence>
<dbReference type="Proteomes" id="UP001166304">
    <property type="component" value="Unassembled WGS sequence"/>
</dbReference>
<dbReference type="RefSeq" id="WP_162412231.1">
    <property type="nucleotide sequence ID" value="NZ_JAHQXE010000001.1"/>
</dbReference>
<dbReference type="EMBL" id="JAHQXE010000001">
    <property type="protein sequence ID" value="MBV0900472.1"/>
    <property type="molecule type" value="Genomic_DNA"/>
</dbReference>
<keyword evidence="3" id="KW-1185">Reference proteome</keyword>
<dbReference type="AlphaFoldDB" id="A0AA41G5G1"/>
<feature type="domain" description="Transcription regulator AsnC/Lrp ligand binding" evidence="1">
    <location>
        <begin position="6"/>
        <end position="75"/>
    </location>
</feature>
<accession>A0AA41G5G1</accession>
<sequence>MVTAYVMVKAHTGDADRLKDEIEAVAGVVEAHIVAGDVDLIAKVEVETPAEVKDVAATHIQDIEGVENTQTYIAMD</sequence>
<dbReference type="Pfam" id="PF01037">
    <property type="entry name" value="AsnC_trans_reg"/>
    <property type="match status" value="1"/>
</dbReference>
<evidence type="ECO:0000259" key="1">
    <source>
        <dbReference type="Pfam" id="PF01037"/>
    </source>
</evidence>
<dbReference type="SUPFAM" id="SSF54909">
    <property type="entry name" value="Dimeric alpha+beta barrel"/>
    <property type="match status" value="1"/>
</dbReference>
<evidence type="ECO:0000313" key="3">
    <source>
        <dbReference type="Proteomes" id="UP001166304"/>
    </source>
</evidence>
<dbReference type="InterPro" id="IPR019887">
    <property type="entry name" value="Tscrpt_reg_AsnC/Lrp_C"/>
</dbReference>